<feature type="binding site" evidence="8">
    <location>
        <position position="129"/>
    </location>
    <ligand>
        <name>Zn(2+)</name>
        <dbReference type="ChEBI" id="CHEBI:29105"/>
    </ligand>
</feature>
<keyword evidence="11" id="KW-1185">Reference proteome</keyword>
<dbReference type="EMBL" id="SNXY01000010">
    <property type="protein sequence ID" value="TDP82753.1"/>
    <property type="molecule type" value="Genomic_DNA"/>
</dbReference>
<comment type="caution">
    <text evidence="10">The sequence shown here is derived from an EMBL/GenBank/DDBJ whole genome shotgun (WGS) entry which is preliminary data.</text>
</comment>
<feature type="binding site" evidence="7">
    <location>
        <position position="140"/>
    </location>
    <ligand>
        <name>substrate</name>
    </ligand>
</feature>
<dbReference type="Gene3D" id="2.30.40.10">
    <property type="entry name" value="Urease, subunit C, domain 1"/>
    <property type="match status" value="1"/>
</dbReference>
<dbReference type="Gene3D" id="3.20.20.140">
    <property type="entry name" value="Metal-dependent hydrolases"/>
    <property type="match status" value="1"/>
</dbReference>
<dbReference type="SUPFAM" id="SSF51338">
    <property type="entry name" value="Composite domain of metallo-dependent hydrolases"/>
    <property type="match status" value="1"/>
</dbReference>
<keyword evidence="2 8" id="KW-0479">Metal-binding</keyword>
<feature type="domain" description="Amidohydrolase-related" evidence="9">
    <location>
        <begin position="52"/>
        <end position="378"/>
    </location>
</feature>
<proteinExistence type="inferred from homology"/>
<feature type="binding site" evidence="7">
    <location>
        <begin position="219"/>
        <end position="220"/>
    </location>
    <ligand>
        <name>substrate</name>
    </ligand>
</feature>
<accession>A0A4R6R9L7</accession>
<dbReference type="GO" id="GO:0006046">
    <property type="term" value="P:N-acetylglucosamine catabolic process"/>
    <property type="evidence" value="ECO:0007669"/>
    <property type="project" value="TreeGrafter"/>
</dbReference>
<protein>
    <submittedName>
        <fullName evidence="10">N-acetylglucosamine 6-phosphate deacetylase</fullName>
    </submittedName>
</protein>
<dbReference type="Pfam" id="PF01979">
    <property type="entry name" value="Amidohydro_1"/>
    <property type="match status" value="1"/>
</dbReference>
<evidence type="ECO:0000256" key="3">
    <source>
        <dbReference type="ARBA" id="ARBA00022801"/>
    </source>
</evidence>
<feature type="binding site" evidence="8">
    <location>
        <position position="216"/>
    </location>
    <ligand>
        <name>Zn(2+)</name>
        <dbReference type="ChEBI" id="CHEBI:29105"/>
    </ligand>
</feature>
<evidence type="ECO:0000313" key="11">
    <source>
        <dbReference type="Proteomes" id="UP000294547"/>
    </source>
</evidence>
<reference evidence="10 11" key="1">
    <citation type="submission" date="2019-03" db="EMBL/GenBank/DDBJ databases">
        <title>Genomic Encyclopedia of Type Strains, Phase IV (KMG-IV): sequencing the most valuable type-strain genomes for metagenomic binning, comparative biology and taxonomic classification.</title>
        <authorList>
            <person name="Goeker M."/>
        </authorList>
    </citation>
    <scope>NUCLEOTIDE SEQUENCE [LARGE SCALE GENOMIC DNA]</scope>
    <source>
        <strain evidence="10 11">DSM 102969</strain>
    </source>
</reference>
<organism evidence="10 11">
    <name type="scientific">Oharaeibacter diazotrophicus</name>
    <dbReference type="NCBI Taxonomy" id="1920512"/>
    <lineage>
        <taxon>Bacteria</taxon>
        <taxon>Pseudomonadati</taxon>
        <taxon>Pseudomonadota</taxon>
        <taxon>Alphaproteobacteria</taxon>
        <taxon>Hyphomicrobiales</taxon>
        <taxon>Pleomorphomonadaceae</taxon>
        <taxon>Oharaeibacter</taxon>
    </lineage>
</organism>
<feature type="binding site" evidence="7">
    <location>
        <position position="251"/>
    </location>
    <ligand>
        <name>substrate</name>
    </ligand>
</feature>
<dbReference type="SUPFAM" id="SSF51556">
    <property type="entry name" value="Metallo-dependent hydrolases"/>
    <property type="match status" value="1"/>
</dbReference>
<evidence type="ECO:0000256" key="5">
    <source>
        <dbReference type="PIRNR" id="PIRNR038994"/>
    </source>
</evidence>
<evidence type="ECO:0000256" key="4">
    <source>
        <dbReference type="ARBA" id="ARBA00023277"/>
    </source>
</evidence>
<dbReference type="Proteomes" id="UP000294547">
    <property type="component" value="Unassembled WGS sequence"/>
</dbReference>
<feature type="binding site" evidence="7">
    <location>
        <begin position="308"/>
        <end position="310"/>
    </location>
    <ligand>
        <name>substrate</name>
    </ligand>
</feature>
<dbReference type="InterPro" id="IPR011059">
    <property type="entry name" value="Metal-dep_hydrolase_composite"/>
</dbReference>
<dbReference type="InterPro" id="IPR006680">
    <property type="entry name" value="Amidohydro-rel"/>
</dbReference>
<evidence type="ECO:0000256" key="8">
    <source>
        <dbReference type="PIRSR" id="PIRSR038994-3"/>
    </source>
</evidence>
<dbReference type="RefSeq" id="WP_126538790.1">
    <property type="nucleotide sequence ID" value="NZ_BSPM01000007.1"/>
</dbReference>
<keyword evidence="3 5" id="KW-0378">Hydrolase</keyword>
<feature type="active site" description="Proton donor/acceptor" evidence="6">
    <location>
        <position position="275"/>
    </location>
</feature>
<dbReference type="AlphaFoldDB" id="A0A4R6R9L7"/>
<feature type="binding site" evidence="7">
    <location>
        <position position="227"/>
    </location>
    <ligand>
        <name>substrate</name>
    </ligand>
</feature>
<dbReference type="NCBIfam" id="TIGR00221">
    <property type="entry name" value="nagA"/>
    <property type="match status" value="1"/>
</dbReference>
<sequence>MALVALTGAVVFDGDRRRHGAAVLLDGATILAVVPADAVPAEATVVDLGGGIVTAGFVDAQVNGGGGVMLNDDPTPAAMGAIAAAHRRFGTTGLLPTLITATPAVTAAAIAAAGLAVATEPGVIGLHLEGPHLAPARKGAHLAELMRPLTEADVDQMIAAREAIGTLVVTLAVEQAPPALIRRLADAGVIVSLGHTDARHDAARAAIDAGARGATHLFNAMSQMQNREPGMVGAALDAGALWCGVIADGHHVHPVTLAAAIRAKRGPGRCFLVTDAMSTVGAEGDGFVLAGRPVRRAGGRLELADGTLAGSDIDMAASVRWTVENLGVPVDEALRMASLYPAMFLGIDDVRGRIAAGLAADLVHLGDDLRVRSTWIAGVCALA</sequence>
<evidence type="ECO:0000256" key="6">
    <source>
        <dbReference type="PIRSR" id="PIRSR038994-1"/>
    </source>
</evidence>
<name>A0A4R6R9L7_9HYPH</name>
<feature type="binding site" evidence="8">
    <location>
        <position position="195"/>
    </location>
    <ligand>
        <name>Zn(2+)</name>
        <dbReference type="ChEBI" id="CHEBI:29105"/>
    </ligand>
</feature>
<dbReference type="PIRSF" id="PIRSF038994">
    <property type="entry name" value="NagA"/>
    <property type="match status" value="1"/>
</dbReference>
<dbReference type="PANTHER" id="PTHR11113:SF14">
    <property type="entry name" value="N-ACETYLGLUCOSAMINE-6-PHOSPHATE DEACETYLASE"/>
    <property type="match status" value="1"/>
</dbReference>
<evidence type="ECO:0000256" key="1">
    <source>
        <dbReference type="ARBA" id="ARBA00010716"/>
    </source>
</evidence>
<dbReference type="InterPro" id="IPR032466">
    <property type="entry name" value="Metal_Hydrolase"/>
</dbReference>
<evidence type="ECO:0000259" key="9">
    <source>
        <dbReference type="Pfam" id="PF01979"/>
    </source>
</evidence>
<gene>
    <name evidence="10" type="ORF">EDD54_4025</name>
</gene>
<dbReference type="InterPro" id="IPR003764">
    <property type="entry name" value="GlcNAc_6-P_deAcase"/>
</dbReference>
<evidence type="ECO:0000313" key="10">
    <source>
        <dbReference type="EMBL" id="TDP82753.1"/>
    </source>
</evidence>
<dbReference type="PANTHER" id="PTHR11113">
    <property type="entry name" value="N-ACETYLGLUCOSAMINE-6-PHOSPHATE DEACETYLASE"/>
    <property type="match status" value="1"/>
</dbReference>
<evidence type="ECO:0000256" key="2">
    <source>
        <dbReference type="ARBA" id="ARBA00022723"/>
    </source>
</evidence>
<comment type="similarity">
    <text evidence="1 5">Belongs to the metallo-dependent hydrolases superfamily. NagA family.</text>
</comment>
<comment type="cofactor">
    <cofactor evidence="8">
        <name>a divalent metal cation</name>
        <dbReference type="ChEBI" id="CHEBI:60240"/>
    </cofactor>
    <text evidence="8">Binds 1 divalent metal cation per subunit.</text>
</comment>
<keyword evidence="4 5" id="KW-0119">Carbohydrate metabolism</keyword>
<dbReference type="GO" id="GO:0046872">
    <property type="term" value="F:metal ion binding"/>
    <property type="evidence" value="ECO:0007669"/>
    <property type="project" value="UniProtKB-KW"/>
</dbReference>
<evidence type="ECO:0000256" key="7">
    <source>
        <dbReference type="PIRSR" id="PIRSR038994-2"/>
    </source>
</evidence>
<dbReference type="GO" id="GO:0008448">
    <property type="term" value="F:N-acetylglucosamine-6-phosphate deacetylase activity"/>
    <property type="evidence" value="ECO:0007669"/>
    <property type="project" value="InterPro"/>
</dbReference>
<dbReference type="OrthoDB" id="9776488at2"/>